<feature type="domain" description="Catechol dioxygenase N-terminal" evidence="8">
    <location>
        <begin position="22"/>
        <end position="96"/>
    </location>
</feature>
<comment type="cofactor">
    <cofactor evidence="1">
        <name>Fe(3+)</name>
        <dbReference type="ChEBI" id="CHEBI:29034"/>
    </cofactor>
</comment>
<feature type="domain" description="Intradiol ring-cleavage dioxygenases" evidence="7">
    <location>
        <begin position="120"/>
        <end position="268"/>
    </location>
</feature>
<proteinExistence type="inferred from homology"/>
<dbReference type="SUPFAM" id="SSF49482">
    <property type="entry name" value="Aromatic compound dioxygenase"/>
    <property type="match status" value="1"/>
</dbReference>
<dbReference type="PANTHER" id="PTHR33711:SF7">
    <property type="entry name" value="INTRADIOL RING-CLEAVAGE DIOXYGENASES DOMAIN-CONTAINING PROTEIN-RELATED"/>
    <property type="match status" value="1"/>
</dbReference>
<dbReference type="Pfam" id="PF04444">
    <property type="entry name" value="Dioxygenase_N"/>
    <property type="match status" value="1"/>
</dbReference>
<dbReference type="CDD" id="cd03461">
    <property type="entry name" value="1_2-HQD"/>
    <property type="match status" value="1"/>
</dbReference>
<keyword evidence="4 9" id="KW-0223">Dioxygenase</keyword>
<evidence type="ECO:0000256" key="1">
    <source>
        <dbReference type="ARBA" id="ARBA00001965"/>
    </source>
</evidence>
<evidence type="ECO:0000256" key="4">
    <source>
        <dbReference type="ARBA" id="ARBA00022964"/>
    </source>
</evidence>
<evidence type="ECO:0000256" key="3">
    <source>
        <dbReference type="ARBA" id="ARBA00022723"/>
    </source>
</evidence>
<name>A0ABX2CF60_9BRAD</name>
<dbReference type="InterPro" id="IPR039390">
    <property type="entry name" value="1_2-HQD/HQD"/>
</dbReference>
<evidence type="ECO:0000256" key="6">
    <source>
        <dbReference type="ARBA" id="ARBA00023004"/>
    </source>
</evidence>
<keyword evidence="3" id="KW-0479">Metal-binding</keyword>
<evidence type="ECO:0000256" key="5">
    <source>
        <dbReference type="ARBA" id="ARBA00023002"/>
    </source>
</evidence>
<dbReference type="InterPro" id="IPR050770">
    <property type="entry name" value="Intradiol_RC_Dioxygenase"/>
</dbReference>
<keyword evidence="10" id="KW-1185">Reference proteome</keyword>
<dbReference type="Proteomes" id="UP000886476">
    <property type="component" value="Unassembled WGS sequence"/>
</dbReference>
<dbReference type="InterPro" id="IPR015889">
    <property type="entry name" value="Intradiol_dOase_core"/>
</dbReference>
<protein>
    <submittedName>
        <fullName evidence="9">Intradiol ring-cleavage dioxygenase</fullName>
    </submittedName>
</protein>
<comment type="caution">
    <text evidence="9">The sequence shown here is derived from an EMBL/GenBank/DDBJ whole genome shotgun (WGS) entry which is preliminary data.</text>
</comment>
<dbReference type="Pfam" id="PF00775">
    <property type="entry name" value="Dioxygenase_C"/>
    <property type="match status" value="1"/>
</dbReference>
<organism evidence="9 10">
    <name type="scientific">Bradyrhizobium aeschynomenes</name>
    <dbReference type="NCBI Taxonomy" id="2734909"/>
    <lineage>
        <taxon>Bacteria</taxon>
        <taxon>Pseudomonadati</taxon>
        <taxon>Pseudomonadota</taxon>
        <taxon>Alphaproteobacteria</taxon>
        <taxon>Hyphomicrobiales</taxon>
        <taxon>Nitrobacteraceae</taxon>
        <taxon>Bradyrhizobium</taxon>
    </lineage>
</organism>
<evidence type="ECO:0000256" key="2">
    <source>
        <dbReference type="ARBA" id="ARBA00007825"/>
    </source>
</evidence>
<comment type="similarity">
    <text evidence="2">Belongs to the intradiol ring-cleavage dioxygenase family.</text>
</comment>
<dbReference type="RefSeq" id="WP_172111937.1">
    <property type="nucleotide sequence ID" value="NZ_JABFDM010000002.1"/>
</dbReference>
<evidence type="ECO:0000259" key="7">
    <source>
        <dbReference type="Pfam" id="PF00775"/>
    </source>
</evidence>
<evidence type="ECO:0000313" key="10">
    <source>
        <dbReference type="Proteomes" id="UP000886476"/>
    </source>
</evidence>
<gene>
    <name evidence="9" type="ORF">HL667_17685</name>
</gene>
<keyword evidence="5" id="KW-0560">Oxidoreductase</keyword>
<reference evidence="9" key="1">
    <citation type="submission" date="2020-05" db="EMBL/GenBank/DDBJ databases">
        <title>Nod-independent and nitrogen-fixing Bradyrhizobium aeschynomene sp. nov. isolated from nodules of Aeschynomene indica.</title>
        <authorList>
            <person name="Zhang Z."/>
        </authorList>
    </citation>
    <scope>NUCLEOTIDE SEQUENCE</scope>
    <source>
        <strain evidence="9">83012</strain>
    </source>
</reference>
<evidence type="ECO:0000259" key="8">
    <source>
        <dbReference type="Pfam" id="PF04444"/>
    </source>
</evidence>
<dbReference type="InterPro" id="IPR000627">
    <property type="entry name" value="Intradiol_dOase_C"/>
</dbReference>
<dbReference type="InterPro" id="IPR007535">
    <property type="entry name" value="Catechol_dOase_N"/>
</dbReference>
<dbReference type="Gene3D" id="2.60.130.10">
    <property type="entry name" value="Aromatic compound dioxygenase"/>
    <property type="match status" value="1"/>
</dbReference>
<keyword evidence="6" id="KW-0408">Iron</keyword>
<dbReference type="PANTHER" id="PTHR33711">
    <property type="entry name" value="DIOXYGENASE, PUTATIVE (AFU_ORTHOLOGUE AFUA_2G02910)-RELATED"/>
    <property type="match status" value="1"/>
</dbReference>
<dbReference type="EMBL" id="JABFDN010000005">
    <property type="protein sequence ID" value="NPU66839.1"/>
    <property type="molecule type" value="Genomic_DNA"/>
</dbReference>
<sequence>MTQFNEAELTEAVVASFAQTPDARTKFLLQELVKSLHDYVRRTNLSFDEWAAAIDFLTRTGQTCTPSRQEFILLSDVLGVSMLVDAINHRDRAGATETTVLGPFYVGEHKVTPHGTDISSDLKGEKMFVQARVTDLSGAPLPGAAVDVWHADDEGFYDSQRPSYASDGPSSRARFIADADGRFFFRTILPCSYPIPTDGPVGQMIVSTGRHPMRPAHVHFLVDAEGYEPLITHVFIGGDAYLDSDVVFGVKDELIAKVDQRTDPVMPDGKLAAAPWHLMSYEFRMKPGAGTAPRPMLAKPIDAAAE</sequence>
<dbReference type="GO" id="GO:0051213">
    <property type="term" value="F:dioxygenase activity"/>
    <property type="evidence" value="ECO:0007669"/>
    <property type="project" value="UniProtKB-KW"/>
</dbReference>
<accession>A0ABX2CF60</accession>
<evidence type="ECO:0000313" key="9">
    <source>
        <dbReference type="EMBL" id="NPU66839.1"/>
    </source>
</evidence>